<evidence type="ECO:0000256" key="7">
    <source>
        <dbReference type="ARBA" id="ARBA00023242"/>
    </source>
</evidence>
<dbReference type="InterPro" id="IPR010920">
    <property type="entry name" value="LSM_dom_sf"/>
</dbReference>
<feature type="compositionally biased region" description="Polar residues" evidence="9">
    <location>
        <begin position="75"/>
        <end position="84"/>
    </location>
</feature>
<feature type="region of interest" description="Disordered" evidence="9">
    <location>
        <begin position="449"/>
        <end position="490"/>
    </location>
</feature>
<sequence length="972" mass="107615">MDAYILPSTVHCPSSPLARRQPLNTIIEDDSMVPRYYFTPRYSTISTASNLSPKAAMLSPVYSEDFPTPRAINDTFCSSPQNTPSFPPAPEDYYSSTSQRESRAESEFDDLYDVTDDESEEVPLTCSNSVKKIKDSSARSSRYPSIIIPSPSAWPTIEKFQKSAMSPMPPTPSQLLSPTSNALSMLAARNLQIPASSATPSLDGSMTSEEMEHLSCPSTPELMSRSSSAQGWVPPVQLHPQAFETLQHLSSEEEQQHSEVTQLIEIPGGEMEEVMRPHLSLSVDTTVTPVELNVDWGSEPVSALSIPSPGGFFSSLGASARHTWSIRNPEEVIPSTSIAERFYGVPWVEHADDITEQSVTLAGSTLDNFTDGPPTSKPAVLNRDEETLADVEEVREVKEINPSKSVFQYNERYTEELEKLASANLDRTSDWLNEQDELLAALREMNDISSDKNSQSSHSRGSSVDKSSKKTVRFTEEAPESSTSEDVGKPKVATTYIEGFDYLRSRSRSGDAFIHRQTRAEAMHIQRRCMPQAHRNQLLGKFELTNPVRPSPPRPVSSFYTDDPTVLKERIARAQTERQALDQMLPSMWVLQALKVLNGGKILSQQASQAISRKRNARILDVAGQVSCGWAWQAARDYKNATVTTVYPAGSDITTNVAGPENHKQMPVPNLWTLPFPSGHFDVISARSLHAFLKTDKPVGLSLDEYDLCLKECHRCLKPGGFLEFSLLDADIIDAGRRAQAMSVEFGFNLKTRGYDAQSTKSFIPRLRKVGFRDMRRTWMVLPMGKPAANWKDTLPVGAEMIKEEKSIGPDGQVDVAMPEVTGTTADAAMLTGMVGAWEWEKWMLKLQVEMGKEDEKLLEGVVQVLEEGAKDGAGWSFFKTLVDHEVTVELKNDISIRGTLKSVDQFLNIKLDDISVVEELKYPHLSSVKNVFIRGSVVRYVHLPGAAVDTALLEDATRREAAQAAAKAKQG</sequence>
<dbReference type="OrthoDB" id="10256176at2759"/>
<dbReference type="PANTHER" id="PTHR13829">
    <property type="entry name" value="SNRNP CORE PROTEIN FAMILY MEMBER"/>
    <property type="match status" value="1"/>
</dbReference>
<feature type="region of interest" description="Disordered" evidence="9">
    <location>
        <begin position="75"/>
        <end position="108"/>
    </location>
</feature>
<dbReference type="GO" id="GO:0046540">
    <property type="term" value="C:U4/U6 x U5 tri-snRNP complex"/>
    <property type="evidence" value="ECO:0007669"/>
    <property type="project" value="TreeGrafter"/>
</dbReference>
<dbReference type="GO" id="GO:0003723">
    <property type="term" value="F:RNA binding"/>
    <property type="evidence" value="ECO:0007669"/>
    <property type="project" value="UniProtKB-KW"/>
</dbReference>
<evidence type="ECO:0000256" key="9">
    <source>
        <dbReference type="SAM" id="MobiDB-lite"/>
    </source>
</evidence>
<dbReference type="GO" id="GO:0071013">
    <property type="term" value="C:catalytic step 2 spliceosome"/>
    <property type="evidence" value="ECO:0007669"/>
    <property type="project" value="TreeGrafter"/>
</dbReference>
<evidence type="ECO:0000256" key="8">
    <source>
        <dbReference type="ARBA" id="ARBA00023274"/>
    </source>
</evidence>
<proteinExistence type="inferred from homology"/>
<dbReference type="EMBL" id="KV749199">
    <property type="protein sequence ID" value="OCL10648.1"/>
    <property type="molecule type" value="Genomic_DNA"/>
</dbReference>
<dbReference type="GO" id="GO:0000932">
    <property type="term" value="C:P-body"/>
    <property type="evidence" value="ECO:0007669"/>
    <property type="project" value="TreeGrafter"/>
</dbReference>
<comment type="similarity">
    <text evidence="2">Belongs to the snRNP Sm proteins family.</text>
</comment>
<evidence type="ECO:0000256" key="3">
    <source>
        <dbReference type="ARBA" id="ARBA00022664"/>
    </source>
</evidence>
<evidence type="ECO:0000256" key="5">
    <source>
        <dbReference type="ARBA" id="ARBA00022884"/>
    </source>
</evidence>
<dbReference type="SUPFAM" id="SSF53335">
    <property type="entry name" value="S-adenosyl-L-methionine-dependent methyltransferases"/>
    <property type="match status" value="1"/>
</dbReference>
<accession>A0A8E2F635</accession>
<dbReference type="GO" id="GO:0071011">
    <property type="term" value="C:precatalytic spliceosome"/>
    <property type="evidence" value="ECO:0007669"/>
    <property type="project" value="TreeGrafter"/>
</dbReference>
<feature type="region of interest" description="Disordered" evidence="9">
    <location>
        <begin position="365"/>
        <end position="384"/>
    </location>
</feature>
<keyword evidence="7" id="KW-0539">Nucleus</keyword>
<feature type="domain" description="Sm" evidence="10">
    <location>
        <begin position="874"/>
        <end position="948"/>
    </location>
</feature>
<keyword evidence="5" id="KW-0694">RNA-binding</keyword>
<dbReference type="Gene3D" id="2.30.30.100">
    <property type="match status" value="1"/>
</dbReference>
<comment type="subcellular location">
    <subcellularLocation>
        <location evidence="1">Nucleus</location>
    </subcellularLocation>
</comment>
<reference evidence="11 12" key="1">
    <citation type="journal article" date="2016" name="Nat. Commun.">
        <title>Ectomycorrhizal ecology is imprinted in the genome of the dominant symbiotic fungus Cenococcum geophilum.</title>
        <authorList>
            <consortium name="DOE Joint Genome Institute"/>
            <person name="Peter M."/>
            <person name="Kohler A."/>
            <person name="Ohm R.A."/>
            <person name="Kuo A."/>
            <person name="Krutzmann J."/>
            <person name="Morin E."/>
            <person name="Arend M."/>
            <person name="Barry K.W."/>
            <person name="Binder M."/>
            <person name="Choi C."/>
            <person name="Clum A."/>
            <person name="Copeland A."/>
            <person name="Grisel N."/>
            <person name="Haridas S."/>
            <person name="Kipfer T."/>
            <person name="LaButti K."/>
            <person name="Lindquist E."/>
            <person name="Lipzen A."/>
            <person name="Maire R."/>
            <person name="Meier B."/>
            <person name="Mihaltcheva S."/>
            <person name="Molinier V."/>
            <person name="Murat C."/>
            <person name="Poggeler S."/>
            <person name="Quandt C.A."/>
            <person name="Sperisen C."/>
            <person name="Tritt A."/>
            <person name="Tisserant E."/>
            <person name="Crous P.W."/>
            <person name="Henrissat B."/>
            <person name="Nehls U."/>
            <person name="Egli S."/>
            <person name="Spatafora J.W."/>
            <person name="Grigoriev I.V."/>
            <person name="Martin F.M."/>
        </authorList>
    </citation>
    <scope>NUCLEOTIDE SEQUENCE [LARGE SCALE GENOMIC DNA]</scope>
    <source>
        <strain evidence="11 12">CBS 207.34</strain>
    </source>
</reference>
<dbReference type="FunFam" id="2.30.30.100:FF:000009">
    <property type="entry name" value="U6 snRNA-associated Sm-like protein LSm2"/>
    <property type="match status" value="1"/>
</dbReference>
<dbReference type="PANTHER" id="PTHR13829:SF2">
    <property type="entry name" value="U6 SNRNA-ASSOCIATED SM-LIKE PROTEIN LSM2"/>
    <property type="match status" value="1"/>
</dbReference>
<evidence type="ECO:0000259" key="10">
    <source>
        <dbReference type="PROSITE" id="PS52002"/>
    </source>
</evidence>
<dbReference type="InterPro" id="IPR047575">
    <property type="entry name" value="Sm"/>
</dbReference>
<evidence type="ECO:0000313" key="11">
    <source>
        <dbReference type="EMBL" id="OCL10648.1"/>
    </source>
</evidence>
<dbReference type="SUPFAM" id="SSF50182">
    <property type="entry name" value="Sm-like ribonucleoproteins"/>
    <property type="match status" value="1"/>
</dbReference>
<dbReference type="CDD" id="cd01725">
    <property type="entry name" value="LSm2"/>
    <property type="match status" value="1"/>
</dbReference>
<evidence type="ECO:0000313" key="12">
    <source>
        <dbReference type="Proteomes" id="UP000250140"/>
    </source>
</evidence>
<dbReference type="Pfam" id="PF08241">
    <property type="entry name" value="Methyltransf_11"/>
    <property type="match status" value="1"/>
</dbReference>
<dbReference type="GO" id="GO:0008757">
    <property type="term" value="F:S-adenosylmethionine-dependent methyltransferase activity"/>
    <property type="evidence" value="ECO:0007669"/>
    <property type="project" value="InterPro"/>
</dbReference>
<evidence type="ECO:0000256" key="1">
    <source>
        <dbReference type="ARBA" id="ARBA00004123"/>
    </source>
</evidence>
<dbReference type="InterPro" id="IPR001163">
    <property type="entry name" value="Sm_dom_euk/arc"/>
</dbReference>
<dbReference type="SMART" id="SM00651">
    <property type="entry name" value="Sm"/>
    <property type="match status" value="1"/>
</dbReference>
<dbReference type="Proteomes" id="UP000250140">
    <property type="component" value="Unassembled WGS sequence"/>
</dbReference>
<evidence type="ECO:0000256" key="2">
    <source>
        <dbReference type="ARBA" id="ARBA00006850"/>
    </source>
</evidence>
<dbReference type="AlphaFoldDB" id="A0A8E2F635"/>
<dbReference type="PROSITE" id="PS52002">
    <property type="entry name" value="SM"/>
    <property type="match status" value="1"/>
</dbReference>
<dbReference type="InterPro" id="IPR013216">
    <property type="entry name" value="Methyltransf_11"/>
</dbReference>
<dbReference type="InterPro" id="IPR029063">
    <property type="entry name" value="SAM-dependent_MTases_sf"/>
</dbReference>
<dbReference type="GO" id="GO:1990726">
    <property type="term" value="C:Lsm1-7-Pat1 complex"/>
    <property type="evidence" value="ECO:0007669"/>
    <property type="project" value="TreeGrafter"/>
</dbReference>
<keyword evidence="3" id="KW-0507">mRNA processing</keyword>
<feature type="compositionally biased region" description="Polar residues" evidence="9">
    <location>
        <begin position="451"/>
        <end position="465"/>
    </location>
</feature>
<dbReference type="Gene3D" id="3.40.50.150">
    <property type="entry name" value="Vaccinia Virus protein VP39"/>
    <property type="match status" value="1"/>
</dbReference>
<evidence type="ECO:0000256" key="4">
    <source>
        <dbReference type="ARBA" id="ARBA00022728"/>
    </source>
</evidence>
<organism evidence="11 12">
    <name type="scientific">Glonium stellatum</name>
    <dbReference type="NCBI Taxonomy" id="574774"/>
    <lineage>
        <taxon>Eukaryota</taxon>
        <taxon>Fungi</taxon>
        <taxon>Dikarya</taxon>
        <taxon>Ascomycota</taxon>
        <taxon>Pezizomycotina</taxon>
        <taxon>Dothideomycetes</taxon>
        <taxon>Pleosporomycetidae</taxon>
        <taxon>Gloniales</taxon>
        <taxon>Gloniaceae</taxon>
        <taxon>Glonium</taxon>
    </lineage>
</organism>
<dbReference type="GO" id="GO:0000398">
    <property type="term" value="P:mRNA splicing, via spliceosome"/>
    <property type="evidence" value="ECO:0007669"/>
    <property type="project" value="TreeGrafter"/>
</dbReference>
<dbReference type="InterPro" id="IPR016654">
    <property type="entry name" value="U6_snRNA_Lsm2"/>
</dbReference>
<protein>
    <recommendedName>
        <fullName evidence="10">Sm domain-containing protein</fullName>
    </recommendedName>
</protein>
<gene>
    <name evidence="11" type="ORF">AOQ84DRAFT_374712</name>
</gene>
<keyword evidence="12" id="KW-1185">Reference proteome</keyword>
<keyword evidence="8" id="KW-0687">Ribonucleoprotein</keyword>
<keyword evidence="6" id="KW-0508">mRNA splicing</keyword>
<dbReference type="GO" id="GO:0005688">
    <property type="term" value="C:U6 snRNP"/>
    <property type="evidence" value="ECO:0007669"/>
    <property type="project" value="TreeGrafter"/>
</dbReference>
<dbReference type="Pfam" id="PF01423">
    <property type="entry name" value="LSM"/>
    <property type="match status" value="1"/>
</dbReference>
<name>A0A8E2F635_9PEZI</name>
<evidence type="ECO:0000256" key="6">
    <source>
        <dbReference type="ARBA" id="ARBA00023187"/>
    </source>
</evidence>
<keyword evidence="4" id="KW-0747">Spliceosome</keyword>